<dbReference type="Pfam" id="PF13449">
    <property type="entry name" value="Phytase-like"/>
    <property type="match status" value="1"/>
</dbReference>
<keyword evidence="4" id="KW-1185">Reference proteome</keyword>
<accession>A0A841CM64</accession>
<evidence type="ECO:0000313" key="3">
    <source>
        <dbReference type="EMBL" id="MBB5958671.1"/>
    </source>
</evidence>
<dbReference type="RefSeq" id="WP_184694876.1">
    <property type="nucleotide sequence ID" value="NZ_JACHJN010000009.1"/>
</dbReference>
<dbReference type="EMBL" id="JACHJN010000009">
    <property type="protein sequence ID" value="MBB5958671.1"/>
    <property type="molecule type" value="Genomic_DNA"/>
</dbReference>
<dbReference type="Proteomes" id="UP000547510">
    <property type="component" value="Unassembled WGS sequence"/>
</dbReference>
<proteinExistence type="predicted"/>
<feature type="domain" description="Phytase-like" evidence="2">
    <location>
        <begin position="43"/>
        <end position="319"/>
    </location>
</feature>
<evidence type="ECO:0000256" key="1">
    <source>
        <dbReference type="SAM" id="SignalP"/>
    </source>
</evidence>
<comment type="caution">
    <text evidence="3">The sequence shown here is derived from an EMBL/GenBank/DDBJ whole genome shotgun (WGS) entry which is preliminary data.</text>
</comment>
<dbReference type="SUPFAM" id="SSF101898">
    <property type="entry name" value="NHL repeat"/>
    <property type="match status" value="1"/>
</dbReference>
<feature type="chain" id="PRO_5032812601" description="Phytase-like domain-containing protein" evidence="1">
    <location>
        <begin position="23"/>
        <end position="333"/>
    </location>
</feature>
<protein>
    <recommendedName>
        <fullName evidence="2">Phytase-like domain-containing protein</fullName>
    </recommendedName>
</protein>
<keyword evidence="1" id="KW-0732">Signal</keyword>
<name>A0A841CM64_9PSEU</name>
<feature type="signal peptide" evidence="1">
    <location>
        <begin position="1"/>
        <end position="22"/>
    </location>
</feature>
<evidence type="ECO:0000259" key="2">
    <source>
        <dbReference type="Pfam" id="PF13449"/>
    </source>
</evidence>
<reference evidence="3 4" key="1">
    <citation type="submission" date="2020-08" db="EMBL/GenBank/DDBJ databases">
        <title>Genomic Encyclopedia of Type Strains, Phase III (KMG-III): the genomes of soil and plant-associated and newly described type strains.</title>
        <authorList>
            <person name="Whitman W."/>
        </authorList>
    </citation>
    <scope>NUCLEOTIDE SEQUENCE [LARGE SCALE GENOMIC DNA]</scope>
    <source>
        <strain evidence="3 4">CECT 8640</strain>
    </source>
</reference>
<organism evidence="3 4">
    <name type="scientific">Saccharothrix tamanrassetensis</name>
    <dbReference type="NCBI Taxonomy" id="1051531"/>
    <lineage>
        <taxon>Bacteria</taxon>
        <taxon>Bacillati</taxon>
        <taxon>Actinomycetota</taxon>
        <taxon>Actinomycetes</taxon>
        <taxon>Pseudonocardiales</taxon>
        <taxon>Pseudonocardiaceae</taxon>
        <taxon>Saccharothrix</taxon>
    </lineage>
</organism>
<dbReference type="AlphaFoldDB" id="A0A841CM64"/>
<evidence type="ECO:0000313" key="4">
    <source>
        <dbReference type="Proteomes" id="UP000547510"/>
    </source>
</evidence>
<sequence length="333" mass="35810">MLRTALVPALLLALLPATQAGAGPEVRFVAEHVLAHGTTFGGTQVGGLSGIDRDPWTGQYVLISDDRVAARFYTARISAKGVPTFTAVHALRDEAGVQYPANTVDPEDIRVDPRTGHYVWSQEGDRGATLVDPSVREATRTGAFVREYALADNLRMRPDSGPRRNEALEGLALVRGRTVTAVEGPLLQDGPPADHTRGAVSRITVQTPGRVLAQYAYRQEPVFAEGGGGTGVAAILPDGDRLLVLERSFVPGVGNKVRLYEATAHGATDVKDRSLDDAEPMRKRLLADLADFPLSRVDNVEGMAWGPNRTLLLVSDDNFSATQVTQFIVLAVR</sequence>
<gene>
    <name evidence="3" type="ORF">FHS29_005280</name>
</gene>
<dbReference type="InterPro" id="IPR027372">
    <property type="entry name" value="Phytase-like_dom"/>
</dbReference>